<dbReference type="Gene3D" id="3.20.20.80">
    <property type="entry name" value="Glycosidases"/>
    <property type="match status" value="1"/>
</dbReference>
<sequence length="727" mass="81787" precursor="true">MTRRNFVQSSVAGAAAASAQPPAQASLPWYRRVCRWGQTNITERDPDRYDIPFWRDYWKRTRSQGVIVNAGGIVAYYPSKFPLHHRAEFLNGRDLYGELTQAAHQDGLAVLARMDCNRTAEDFYQAHPDWFARQASGQPHRAEDKYITCVNSPYYDEYIPGILREIVERSRPEGFADNSWSGLGRESICYCDNCVRKFRAAAGKPIPARKDWNDTGYRQWIQWNYQRRLEILDLFNRTTKDAGGPHCLYIGMNSGSITSQSRSFRDFAQISKRAEFMLLDHQARADESGFQQNGDTGKLVHGLLGWDKLLPESMALYQAGRPTFRLSAKPSNEARMWMIEGIAGGIQPWWHHIGAWHEDRRAYSTAEPVFRWHEEHEQYLINRQPVAGIGVVWSQRNTDYYGRDESAELVDAPYRGVTEALIRARLPYLPVNVDHIDRDAGRFSALVLPSIAALSDAQCAAVKRFIANGGGLVATGATSLYDEWGDPRPDFALADLFGAHAPSPDFGRKGATRTTAHTYLRLPGIGERHPALRGFEETDILPFGGALEAMRTDPGVSIPLTFIPAFPIYPPETSWMRVPKTDIPGLVLTTHGNSRVAYLPADIDRRFGRDNLPDHGKLLANIFRWVSADRIPLDVRGPGLIDCHLYRQPGRLVLHLVNLTNEGTWRAPLDELIAVGPLQVRVKLPDDVKGHGVQHLVSKSKPTVAVRQGWATLEVKSVLDHEVVVIS</sequence>
<dbReference type="SUPFAM" id="SSF52317">
    <property type="entry name" value="Class I glutamine amidotransferase-like"/>
    <property type="match status" value="1"/>
</dbReference>
<dbReference type="Pfam" id="PF14871">
    <property type="entry name" value="GHL6"/>
    <property type="match status" value="1"/>
</dbReference>
<dbReference type="InterPro" id="IPR029062">
    <property type="entry name" value="Class_I_gatase-like"/>
</dbReference>
<dbReference type="STRING" id="234267.Acid_7648"/>
<dbReference type="InterPro" id="IPR017853">
    <property type="entry name" value="GH"/>
</dbReference>
<evidence type="ECO:0000313" key="1">
    <source>
        <dbReference type="EMBL" id="ABJ88549.1"/>
    </source>
</evidence>
<dbReference type="EMBL" id="CP000473">
    <property type="protein sequence ID" value="ABJ88549.1"/>
    <property type="molecule type" value="Genomic_DNA"/>
</dbReference>
<dbReference type="SUPFAM" id="SSF51445">
    <property type="entry name" value="(Trans)glycosidases"/>
    <property type="match status" value="1"/>
</dbReference>
<accession>Q01P71</accession>
<dbReference type="PROSITE" id="PS51318">
    <property type="entry name" value="TAT"/>
    <property type="match status" value="1"/>
</dbReference>
<dbReference type="AlphaFoldDB" id="Q01P71"/>
<organism evidence="1">
    <name type="scientific">Solibacter usitatus (strain Ellin6076)</name>
    <dbReference type="NCBI Taxonomy" id="234267"/>
    <lineage>
        <taxon>Bacteria</taxon>
        <taxon>Pseudomonadati</taxon>
        <taxon>Acidobacteriota</taxon>
        <taxon>Terriglobia</taxon>
        <taxon>Bryobacterales</taxon>
        <taxon>Solibacteraceae</taxon>
        <taxon>Candidatus Solibacter</taxon>
    </lineage>
</organism>
<dbReference type="KEGG" id="sus:Acid_7648"/>
<dbReference type="HOGENOM" id="CLU_020573_0_0_0"/>
<proteinExistence type="predicted"/>
<dbReference type="CDD" id="cd03143">
    <property type="entry name" value="A4_beta-galactosidase_middle_domain"/>
    <property type="match status" value="1"/>
</dbReference>
<protein>
    <recommendedName>
        <fullName evidence="2">Tat pathway signal protein</fullName>
    </recommendedName>
</protein>
<dbReference type="OrthoDB" id="2484600at2"/>
<evidence type="ECO:0008006" key="2">
    <source>
        <dbReference type="Google" id="ProtNLM"/>
    </source>
</evidence>
<dbReference type="InterPro" id="IPR028212">
    <property type="entry name" value="GHL6"/>
</dbReference>
<reference evidence="1" key="1">
    <citation type="submission" date="2006-10" db="EMBL/GenBank/DDBJ databases">
        <title>Complete sequence of Solibacter usitatus Ellin6076.</title>
        <authorList>
            <consortium name="US DOE Joint Genome Institute"/>
            <person name="Copeland A."/>
            <person name="Lucas S."/>
            <person name="Lapidus A."/>
            <person name="Barry K."/>
            <person name="Detter J.C."/>
            <person name="Glavina del Rio T."/>
            <person name="Hammon N."/>
            <person name="Israni S."/>
            <person name="Dalin E."/>
            <person name="Tice H."/>
            <person name="Pitluck S."/>
            <person name="Thompson L.S."/>
            <person name="Brettin T."/>
            <person name="Bruce D."/>
            <person name="Han C."/>
            <person name="Tapia R."/>
            <person name="Gilna P."/>
            <person name="Schmutz J."/>
            <person name="Larimer F."/>
            <person name="Land M."/>
            <person name="Hauser L."/>
            <person name="Kyrpides N."/>
            <person name="Mikhailova N."/>
            <person name="Janssen P.H."/>
            <person name="Kuske C.R."/>
            <person name="Richardson P."/>
        </authorList>
    </citation>
    <scope>NUCLEOTIDE SEQUENCE</scope>
    <source>
        <strain evidence="1">Ellin6076</strain>
    </source>
</reference>
<name>Q01P71_SOLUE</name>
<dbReference type="InterPro" id="IPR006311">
    <property type="entry name" value="TAT_signal"/>
</dbReference>
<dbReference type="Gene3D" id="3.40.50.880">
    <property type="match status" value="1"/>
</dbReference>
<dbReference type="eggNOG" id="COG1874">
    <property type="taxonomic scope" value="Bacteria"/>
</dbReference>
<dbReference type="InParanoid" id="Q01P71"/>
<gene>
    <name evidence="1" type="ordered locus">Acid_7648</name>
</gene>